<dbReference type="AlphaFoldDB" id="A0A848LFR5"/>
<keyword evidence="3" id="KW-0732">Signal</keyword>
<comment type="subcellular location">
    <subcellularLocation>
        <location evidence="1">Secreted</location>
    </subcellularLocation>
</comment>
<dbReference type="NCBIfam" id="NF033679">
    <property type="entry name" value="DNRLRE_dom"/>
    <property type="match status" value="1"/>
</dbReference>
<dbReference type="InterPro" id="IPR052918">
    <property type="entry name" value="Motility_Chemotaxis_Reg"/>
</dbReference>
<organism evidence="5 6">
    <name type="scientific">Pyxidicoccus fallax</name>
    <dbReference type="NCBI Taxonomy" id="394095"/>
    <lineage>
        <taxon>Bacteria</taxon>
        <taxon>Pseudomonadati</taxon>
        <taxon>Myxococcota</taxon>
        <taxon>Myxococcia</taxon>
        <taxon>Myxococcales</taxon>
        <taxon>Cystobacterineae</taxon>
        <taxon>Myxococcaceae</taxon>
        <taxon>Pyxidicoccus</taxon>
    </lineage>
</organism>
<dbReference type="RefSeq" id="WP_169345113.1">
    <property type="nucleotide sequence ID" value="NZ_JABBJJ010000048.1"/>
</dbReference>
<gene>
    <name evidence="5" type="ORF">HG543_13325</name>
</gene>
<dbReference type="InterPro" id="IPR055372">
    <property type="entry name" value="CBM96"/>
</dbReference>
<feature type="non-terminal residue" evidence="5">
    <location>
        <position position="1"/>
    </location>
</feature>
<evidence type="ECO:0000256" key="2">
    <source>
        <dbReference type="ARBA" id="ARBA00022525"/>
    </source>
</evidence>
<dbReference type="Proteomes" id="UP000518300">
    <property type="component" value="Unassembled WGS sequence"/>
</dbReference>
<dbReference type="GO" id="GO:0005576">
    <property type="term" value="C:extracellular region"/>
    <property type="evidence" value="ECO:0007669"/>
    <property type="project" value="UniProtKB-SubCell"/>
</dbReference>
<name>A0A848LFR5_9BACT</name>
<keyword evidence="6" id="KW-1185">Reference proteome</keyword>
<dbReference type="PANTHER" id="PTHR35580:SF1">
    <property type="entry name" value="PHYTASE-LIKE DOMAIN-CONTAINING PROTEIN"/>
    <property type="match status" value="1"/>
</dbReference>
<evidence type="ECO:0000313" key="6">
    <source>
        <dbReference type="Proteomes" id="UP000518300"/>
    </source>
</evidence>
<dbReference type="EMBL" id="JABBJJ010000048">
    <property type="protein sequence ID" value="NMO15825.1"/>
    <property type="molecule type" value="Genomic_DNA"/>
</dbReference>
<dbReference type="SUPFAM" id="SSF101898">
    <property type="entry name" value="NHL repeat"/>
    <property type="match status" value="1"/>
</dbReference>
<dbReference type="Pfam" id="PF24517">
    <property type="entry name" value="CBM96"/>
    <property type="match status" value="1"/>
</dbReference>
<accession>A0A848LFR5</accession>
<feature type="domain" description="Carbohydrate-binding module family 96" evidence="4">
    <location>
        <begin position="53"/>
        <end position="202"/>
    </location>
</feature>
<evidence type="ECO:0000259" key="4">
    <source>
        <dbReference type="Pfam" id="PF24517"/>
    </source>
</evidence>
<evidence type="ECO:0000256" key="3">
    <source>
        <dbReference type="ARBA" id="ARBA00022729"/>
    </source>
</evidence>
<evidence type="ECO:0000256" key="1">
    <source>
        <dbReference type="ARBA" id="ARBA00004613"/>
    </source>
</evidence>
<evidence type="ECO:0000313" key="5">
    <source>
        <dbReference type="EMBL" id="NMO15825.1"/>
    </source>
</evidence>
<proteinExistence type="predicted"/>
<reference evidence="5 6" key="1">
    <citation type="submission" date="2020-04" db="EMBL/GenBank/DDBJ databases">
        <title>Draft genome of Pyxidicoccus fallax type strain.</title>
        <authorList>
            <person name="Whitworth D.E."/>
        </authorList>
    </citation>
    <scope>NUCLEOTIDE SEQUENCE [LARGE SCALE GENOMIC DNA]</scope>
    <source>
        <strain evidence="5 6">DSM 14698</strain>
    </source>
</reference>
<comment type="caution">
    <text evidence="5">The sequence shown here is derived from an EMBL/GenBank/DDBJ whole genome shotgun (WGS) entry which is preliminary data.</text>
</comment>
<dbReference type="PANTHER" id="PTHR35580">
    <property type="entry name" value="CELL SURFACE GLYCOPROTEIN (S-LAYER PROTEIN)-LIKE PROTEIN"/>
    <property type="match status" value="1"/>
</dbReference>
<sequence length="654" mass="68016">GRVAGAAAGLMLLTHCGGAEETAARETSPVEDTSKQEAGLDACQPVTRYTDITVKVREDTYVAEAQPNATHGSETLLLVDGSPRMEAYLRFGIEPYLLQDVTLTRARLRLFATDGSTDGPAIYRTSGSWDSSTLTWNTRPARVGSALGDLGAVASNSTVEYDLTAAITGAGTYDFALVPTGGNGVDFSSLEHFTADPHLVLTVARTACERRGTGGNLTWGWGRGGVGEQSLRAMAMDPQGGFVAAVSHFHSGNYGGQTFTSPYGLGLVKYDSTGTHLWSRVYVESNLDSLIEVRDLTLTPLGNILMVGSYQGAPDLGTGPLPYIDGTWGLFIAKFSPNGTPVWTHGFAPSGEVDSIFASAAAVATDANGSLIVTGGFIGGLNLGGEELQSGETLSQSGMFLAKFSWEGEHLWSLAVPAGTSNPWSDSTEGRDLVTNAEGRIFVGGMAGSGRLGATHGTTPFVAAYGPEGALLWSRALNDAQGHVQSLALLPSGNVAFGGVFLGSFSFAGTTLTSTPLPSGDPGMDGLLGVLSSAGGDTWVKALGNSSHDVINRLAADPAGNLSFLLFTYGQVDLGGGVLGHPTQGTTALARYTTSGAHRWSRVLDPALTTVTLGTSPEGGTVVGGLYERFVTVDNSLFYAPDAEQELLFLKFGP</sequence>
<protein>
    <submittedName>
        <fullName evidence="5">DNRLRE domain-containing protein</fullName>
    </submittedName>
</protein>
<keyword evidence="2" id="KW-0964">Secreted</keyword>